<organism evidence="2 3">
    <name type="scientific">Brucella thiophenivorans</name>
    <dbReference type="NCBI Taxonomy" id="571255"/>
    <lineage>
        <taxon>Bacteria</taxon>
        <taxon>Pseudomonadati</taxon>
        <taxon>Pseudomonadota</taxon>
        <taxon>Alphaproteobacteria</taxon>
        <taxon>Hyphomicrobiales</taxon>
        <taxon>Brucellaceae</taxon>
        <taxon>Brucella/Ochrobactrum group</taxon>
        <taxon>Brucella</taxon>
    </lineage>
</organism>
<proteinExistence type="predicted"/>
<feature type="compositionally biased region" description="Basic and acidic residues" evidence="1">
    <location>
        <begin position="16"/>
        <end position="30"/>
    </location>
</feature>
<protein>
    <submittedName>
        <fullName evidence="2">Uncharacterized protein</fullName>
    </submittedName>
</protein>
<feature type="region of interest" description="Disordered" evidence="1">
    <location>
        <begin position="1"/>
        <end position="40"/>
    </location>
</feature>
<gene>
    <name evidence="2" type="ORF">CEV31_0339</name>
</gene>
<keyword evidence="3" id="KW-1185">Reference proteome</keyword>
<dbReference type="EMBL" id="NNRJ01000008">
    <property type="protein sequence ID" value="OYR22301.1"/>
    <property type="molecule type" value="Genomic_DNA"/>
</dbReference>
<sequence length="40" mass="4634">MCKRFSQIHTQQNRSLTEKPFEAEHNRDMIKSNLADSGKG</sequence>
<evidence type="ECO:0000313" key="3">
    <source>
        <dbReference type="Proteomes" id="UP000215590"/>
    </source>
</evidence>
<comment type="caution">
    <text evidence="2">The sequence shown here is derived from an EMBL/GenBank/DDBJ whole genome shotgun (WGS) entry which is preliminary data.</text>
</comment>
<accession>A0A256G6L7</accession>
<name>A0A256G6L7_9HYPH</name>
<evidence type="ECO:0000256" key="1">
    <source>
        <dbReference type="SAM" id="MobiDB-lite"/>
    </source>
</evidence>
<evidence type="ECO:0000313" key="2">
    <source>
        <dbReference type="EMBL" id="OYR22301.1"/>
    </source>
</evidence>
<dbReference type="AlphaFoldDB" id="A0A256G6L7"/>
<reference evidence="2 3" key="1">
    <citation type="submission" date="2017-07" db="EMBL/GenBank/DDBJ databases">
        <title>Phylogenetic study on the rhizospheric bacterium Ochrobactrum sp. A44.</title>
        <authorList>
            <person name="Krzyzanowska D.M."/>
            <person name="Ossowicki A."/>
            <person name="Rajewska M."/>
            <person name="Maciag T."/>
            <person name="Kaczynski Z."/>
            <person name="Czerwicka M."/>
            <person name="Jafra S."/>
        </authorList>
    </citation>
    <scope>NUCLEOTIDE SEQUENCE [LARGE SCALE GENOMIC DNA]</scope>
    <source>
        <strain evidence="2 3">DSM 7216</strain>
    </source>
</reference>
<dbReference type="Proteomes" id="UP000215590">
    <property type="component" value="Unassembled WGS sequence"/>
</dbReference>